<dbReference type="InterPro" id="IPR002110">
    <property type="entry name" value="Ankyrin_rpt"/>
</dbReference>
<protein>
    <recommendedName>
        <fullName evidence="3">PGG domain-containing protein</fullName>
    </recommendedName>
</protein>
<dbReference type="EMBL" id="CM001743">
    <property type="protein sequence ID" value="KJB25459.1"/>
    <property type="molecule type" value="Genomic_DNA"/>
</dbReference>
<dbReference type="STRING" id="29730.A0A0D2R0H5"/>
<dbReference type="OMA" id="IRKFCKC"/>
<feature type="transmembrane region" description="Helical" evidence="2">
    <location>
        <begin position="363"/>
        <end position="384"/>
    </location>
</feature>
<organism evidence="4 5">
    <name type="scientific">Gossypium raimondii</name>
    <name type="common">Peruvian cotton</name>
    <name type="synonym">Gossypium klotzschianum subsp. raimondii</name>
    <dbReference type="NCBI Taxonomy" id="29730"/>
    <lineage>
        <taxon>Eukaryota</taxon>
        <taxon>Viridiplantae</taxon>
        <taxon>Streptophyta</taxon>
        <taxon>Embryophyta</taxon>
        <taxon>Tracheophyta</taxon>
        <taxon>Spermatophyta</taxon>
        <taxon>Magnoliopsida</taxon>
        <taxon>eudicotyledons</taxon>
        <taxon>Gunneridae</taxon>
        <taxon>Pentapetalae</taxon>
        <taxon>rosids</taxon>
        <taxon>malvids</taxon>
        <taxon>Malvales</taxon>
        <taxon>Malvaceae</taxon>
        <taxon>Malvoideae</taxon>
        <taxon>Gossypium</taxon>
    </lineage>
</organism>
<dbReference type="Proteomes" id="UP000032304">
    <property type="component" value="Chromosome 4"/>
</dbReference>
<proteinExistence type="predicted"/>
<evidence type="ECO:0000313" key="5">
    <source>
        <dbReference type="Proteomes" id="UP000032304"/>
    </source>
</evidence>
<reference evidence="4 5" key="1">
    <citation type="journal article" date="2012" name="Nature">
        <title>Repeated polyploidization of Gossypium genomes and the evolution of spinnable cotton fibres.</title>
        <authorList>
            <person name="Paterson A.H."/>
            <person name="Wendel J.F."/>
            <person name="Gundlach H."/>
            <person name="Guo H."/>
            <person name="Jenkins J."/>
            <person name="Jin D."/>
            <person name="Llewellyn D."/>
            <person name="Showmaker K.C."/>
            <person name="Shu S."/>
            <person name="Udall J."/>
            <person name="Yoo M.J."/>
            <person name="Byers R."/>
            <person name="Chen W."/>
            <person name="Doron-Faigenboim A."/>
            <person name="Duke M.V."/>
            <person name="Gong L."/>
            <person name="Grimwood J."/>
            <person name="Grover C."/>
            <person name="Grupp K."/>
            <person name="Hu G."/>
            <person name="Lee T.H."/>
            <person name="Li J."/>
            <person name="Lin L."/>
            <person name="Liu T."/>
            <person name="Marler B.S."/>
            <person name="Page J.T."/>
            <person name="Roberts A.W."/>
            <person name="Romanel E."/>
            <person name="Sanders W.S."/>
            <person name="Szadkowski E."/>
            <person name="Tan X."/>
            <person name="Tang H."/>
            <person name="Xu C."/>
            <person name="Wang J."/>
            <person name="Wang Z."/>
            <person name="Zhang D."/>
            <person name="Zhang L."/>
            <person name="Ashrafi H."/>
            <person name="Bedon F."/>
            <person name="Bowers J.E."/>
            <person name="Brubaker C.L."/>
            <person name="Chee P.W."/>
            <person name="Das S."/>
            <person name="Gingle A.R."/>
            <person name="Haigler C.H."/>
            <person name="Harker D."/>
            <person name="Hoffmann L.V."/>
            <person name="Hovav R."/>
            <person name="Jones D.C."/>
            <person name="Lemke C."/>
            <person name="Mansoor S."/>
            <person name="ur Rahman M."/>
            <person name="Rainville L.N."/>
            <person name="Rambani A."/>
            <person name="Reddy U.K."/>
            <person name="Rong J.K."/>
            <person name="Saranga Y."/>
            <person name="Scheffler B.E."/>
            <person name="Scheffler J.A."/>
            <person name="Stelly D.M."/>
            <person name="Triplett B.A."/>
            <person name="Van Deynze A."/>
            <person name="Vaslin M.F."/>
            <person name="Waghmare V.N."/>
            <person name="Walford S.A."/>
            <person name="Wright R.J."/>
            <person name="Zaki E.A."/>
            <person name="Zhang T."/>
            <person name="Dennis E.S."/>
            <person name="Mayer K.F."/>
            <person name="Peterson D.G."/>
            <person name="Rokhsar D.S."/>
            <person name="Wang X."/>
            <person name="Schmutz J."/>
        </authorList>
    </citation>
    <scope>NUCLEOTIDE SEQUENCE [LARGE SCALE GENOMIC DNA]</scope>
</reference>
<dbReference type="Pfam" id="PF00023">
    <property type="entry name" value="Ank"/>
    <property type="match status" value="1"/>
</dbReference>
<dbReference type="PROSITE" id="PS50297">
    <property type="entry name" value="ANK_REP_REGION"/>
    <property type="match status" value="2"/>
</dbReference>
<dbReference type="OrthoDB" id="674805at2759"/>
<feature type="transmembrane region" description="Helical" evidence="2">
    <location>
        <begin position="331"/>
        <end position="356"/>
    </location>
</feature>
<dbReference type="PROSITE" id="PS50088">
    <property type="entry name" value="ANK_REPEAT"/>
    <property type="match status" value="2"/>
</dbReference>
<dbReference type="PANTHER" id="PTHR24128:SF86">
    <property type="entry name" value="ALPHA-LATROTOXIN-LHE1A-LIKE"/>
    <property type="match status" value="1"/>
</dbReference>
<evidence type="ECO:0000256" key="1">
    <source>
        <dbReference type="PROSITE-ProRule" id="PRU00023"/>
    </source>
</evidence>
<evidence type="ECO:0000313" key="4">
    <source>
        <dbReference type="EMBL" id="KJB25459.1"/>
    </source>
</evidence>
<evidence type="ECO:0000259" key="3">
    <source>
        <dbReference type="Pfam" id="PF13962"/>
    </source>
</evidence>
<dbReference type="PANTHER" id="PTHR24128">
    <property type="entry name" value="HOMEOBOX PROTEIN WARIAI"/>
    <property type="match status" value="1"/>
</dbReference>
<dbReference type="Gene3D" id="1.25.40.20">
    <property type="entry name" value="Ankyrin repeat-containing domain"/>
    <property type="match status" value="1"/>
</dbReference>
<dbReference type="KEGG" id="gra:105792001"/>
<feature type="transmembrane region" description="Helical" evidence="2">
    <location>
        <begin position="390"/>
        <end position="412"/>
    </location>
</feature>
<dbReference type="AlphaFoldDB" id="A0A0D2R0H5"/>
<gene>
    <name evidence="4" type="ORF">B456_004G192600</name>
</gene>
<dbReference type="Pfam" id="PF12796">
    <property type="entry name" value="Ank_2"/>
    <property type="match status" value="2"/>
</dbReference>
<sequence length="428" mass="47477">MDIHMRNAASKGDVEMLYKIIDRNPNVLDNIDKHPVVETPLHVAASEGHTSFAIEIMRLKPCFSQKLDGRGMSPMHLALENNRISTVLRLLETENGEDLVRNKGKDGITPLLHVVNQGDLRLLDKFLSACPTSIVDITNQGETALHIAVKTRKIEVLDYLLEYLQRSWKREALNQEERVLNWKDENGYTVLHTAVELNQLQMVNSLLKTNINVNAENLKDLTVLDMVNKSEPVNTEMKGLLIQARALEFHSIQIKGTTDSMNQPSTKSKVSCFGNVIGLLKGQKASISTESRDALLVAGALIATTTFQAILSPPGGLGQGENNEGKVVMKAWVYMIFIILNGTSFCVTVITIFLLLPHGFFGWLLTVSLGLLSAGYLFSSMVISPNLECALFNLGLFILFVALLVVGILLSSKRQRFISIRKFCKCSK</sequence>
<feature type="transmembrane region" description="Helical" evidence="2">
    <location>
        <begin position="294"/>
        <end position="311"/>
    </location>
</feature>
<accession>A0A0D2R0H5</accession>
<dbReference type="InterPro" id="IPR036770">
    <property type="entry name" value="Ankyrin_rpt-contain_sf"/>
</dbReference>
<dbReference type="Gramene" id="KJB25459">
    <property type="protein sequence ID" value="KJB25459"/>
    <property type="gene ID" value="B456_004G192600"/>
</dbReference>
<keyword evidence="2" id="KW-1133">Transmembrane helix</keyword>
<dbReference type="Pfam" id="PF13962">
    <property type="entry name" value="PGG"/>
    <property type="match status" value="1"/>
</dbReference>
<dbReference type="eggNOG" id="KOG0504">
    <property type="taxonomic scope" value="Eukaryota"/>
</dbReference>
<keyword evidence="2" id="KW-0812">Transmembrane</keyword>
<name>A0A0D2R0H5_GOSRA</name>
<feature type="repeat" description="ANK" evidence="1">
    <location>
        <begin position="140"/>
        <end position="162"/>
    </location>
</feature>
<dbReference type="InterPro" id="IPR026961">
    <property type="entry name" value="PGG_dom"/>
</dbReference>
<evidence type="ECO:0000256" key="2">
    <source>
        <dbReference type="SAM" id="Phobius"/>
    </source>
</evidence>
<dbReference type="SMART" id="SM00248">
    <property type="entry name" value="ANK"/>
    <property type="match status" value="5"/>
</dbReference>
<feature type="domain" description="PGG" evidence="3">
    <location>
        <begin position="290"/>
        <end position="356"/>
    </location>
</feature>
<dbReference type="SUPFAM" id="SSF48403">
    <property type="entry name" value="Ankyrin repeat"/>
    <property type="match status" value="1"/>
</dbReference>
<keyword evidence="1" id="KW-0040">ANK repeat</keyword>
<keyword evidence="5" id="KW-1185">Reference proteome</keyword>
<keyword evidence="2" id="KW-0472">Membrane</keyword>
<feature type="repeat" description="ANK" evidence="1">
    <location>
        <begin position="186"/>
        <end position="218"/>
    </location>
</feature>